<evidence type="ECO:0000256" key="1">
    <source>
        <dbReference type="ARBA" id="ARBA00007754"/>
    </source>
</evidence>
<keyword evidence="3 7" id="KW-0326">Glycosidase</keyword>
<organism evidence="9 10">
    <name type="scientific">Lonsdalea quercina</name>
    <dbReference type="NCBI Taxonomy" id="71657"/>
    <lineage>
        <taxon>Bacteria</taxon>
        <taxon>Pseudomonadati</taxon>
        <taxon>Pseudomonadota</taxon>
        <taxon>Gammaproteobacteria</taxon>
        <taxon>Enterobacterales</taxon>
        <taxon>Pectobacteriaceae</taxon>
        <taxon>Lonsdalea</taxon>
    </lineage>
</organism>
<dbReference type="GeneID" id="97766024"/>
<feature type="active site" description="Nucleophile" evidence="4 7">
    <location>
        <position position="283"/>
    </location>
</feature>
<feature type="binding site" evidence="5">
    <location>
        <position position="189"/>
    </location>
    <ligand>
        <name>substrate</name>
    </ligand>
</feature>
<accession>A0A1H4FS26</accession>
<evidence type="ECO:0000259" key="8">
    <source>
        <dbReference type="PROSITE" id="PS51764"/>
    </source>
</evidence>
<feature type="domain" description="GH26" evidence="8">
    <location>
        <begin position="16"/>
        <end position="340"/>
    </location>
</feature>
<dbReference type="InterPro" id="IPR017853">
    <property type="entry name" value="GH"/>
</dbReference>
<sequence length="351" mass="39628">MNNTTELTTANENADDTAVKVYHWLAELPARSNKKLISGAFGGYTHITGEDAFSMRQAEAIHAATGQYPAIYGADYARGWDITEPGEEANLIDYGCNAELITHWENGGLVAISHHLPNPIYAGNNPGTGQGALKQPISNEQYSRILALGSDERQRWLAMLDKIAEGLMALNRRGITVFYRPLHEMNGEWFWWGASGYENSDTVRMELYKMLYQDMFNYFTYHKGLNNLLWVYSPDALRGYKSDYYPGHPYVDITGLDMYLDNPQTLCGYQEMLNLNKPFAFPEIGPMTLDGQLDYGSVVDVILSAYPKTTFFMPWNNAWGPLKNKNMAEAYNHVHVINRGDVWSGDVLSQT</sequence>
<dbReference type="SUPFAM" id="SSF51445">
    <property type="entry name" value="(Trans)glycosidases"/>
    <property type="match status" value="1"/>
</dbReference>
<evidence type="ECO:0000313" key="9">
    <source>
        <dbReference type="EMBL" id="SEA99478.1"/>
    </source>
</evidence>
<evidence type="ECO:0000313" key="10">
    <source>
        <dbReference type="Proteomes" id="UP000187280"/>
    </source>
</evidence>
<reference evidence="9 10" key="1">
    <citation type="submission" date="2016-10" db="EMBL/GenBank/DDBJ databases">
        <authorList>
            <person name="de Groot N.N."/>
        </authorList>
    </citation>
    <scope>NUCLEOTIDE SEQUENCE [LARGE SCALE GENOMIC DNA]</scope>
    <source>
        <strain evidence="9 10">ATCC 29281</strain>
    </source>
</reference>
<feature type="binding site" evidence="5">
    <location>
        <position position="115"/>
    </location>
    <ligand>
        <name>substrate</name>
    </ligand>
</feature>
<dbReference type="GO" id="GO:0016985">
    <property type="term" value="F:mannan endo-1,4-beta-mannosidase activity"/>
    <property type="evidence" value="ECO:0007669"/>
    <property type="project" value="InterPro"/>
</dbReference>
<dbReference type="Gene3D" id="3.20.20.80">
    <property type="entry name" value="Glycosidases"/>
    <property type="match status" value="1"/>
</dbReference>
<feature type="binding site" evidence="5">
    <location>
        <position position="259"/>
    </location>
    <ligand>
        <name>substrate</name>
    </ligand>
</feature>
<evidence type="ECO:0000256" key="5">
    <source>
        <dbReference type="PIRSR" id="PIRSR018168-2"/>
    </source>
</evidence>
<dbReference type="RefSeq" id="WP_051625480.1">
    <property type="nucleotide sequence ID" value="NZ_FNQS01000014.1"/>
</dbReference>
<dbReference type="Pfam" id="PF02156">
    <property type="entry name" value="Glyco_hydro_26"/>
    <property type="match status" value="1"/>
</dbReference>
<protein>
    <submittedName>
        <fullName evidence="9">Mannan endo-1,4-beta-mannosidase</fullName>
    </submittedName>
</protein>
<evidence type="ECO:0000256" key="3">
    <source>
        <dbReference type="ARBA" id="ARBA00023295"/>
    </source>
</evidence>
<dbReference type="Proteomes" id="UP000187280">
    <property type="component" value="Unassembled WGS sequence"/>
</dbReference>
<evidence type="ECO:0000256" key="7">
    <source>
        <dbReference type="PROSITE-ProRule" id="PRU01100"/>
    </source>
</evidence>
<dbReference type="STRING" id="71657.SAMN02982996_03194"/>
<gene>
    <name evidence="9" type="ORF">SAMN02982996_03194</name>
</gene>
<dbReference type="PRINTS" id="PR00739">
    <property type="entry name" value="GLHYDRLASE26"/>
</dbReference>
<dbReference type="InterPro" id="IPR000805">
    <property type="entry name" value="Glyco_hydro_26"/>
</dbReference>
<dbReference type="GO" id="GO:0006080">
    <property type="term" value="P:substituted mannan metabolic process"/>
    <property type="evidence" value="ECO:0007669"/>
    <property type="project" value="InterPro"/>
</dbReference>
<keyword evidence="10" id="KW-1185">Reference proteome</keyword>
<evidence type="ECO:0000256" key="6">
    <source>
        <dbReference type="PIRSR" id="PIRSR018168-3"/>
    </source>
</evidence>
<dbReference type="PANTHER" id="PTHR40079">
    <property type="entry name" value="MANNAN ENDO-1,4-BETA-MANNOSIDASE E-RELATED"/>
    <property type="match status" value="1"/>
</dbReference>
<name>A0A1H4FS26_9GAMM</name>
<feature type="site" description="Plays an important role in maintaining the position of the catalytic nucleophile" evidence="6">
    <location>
        <position position="183"/>
    </location>
</feature>
<dbReference type="eggNOG" id="COG4124">
    <property type="taxonomic scope" value="Bacteria"/>
</dbReference>
<dbReference type="EMBL" id="FNQS01000014">
    <property type="protein sequence ID" value="SEA99478.1"/>
    <property type="molecule type" value="Genomic_DNA"/>
</dbReference>
<dbReference type="PROSITE" id="PS51764">
    <property type="entry name" value="GH26"/>
    <property type="match status" value="1"/>
</dbReference>
<comment type="similarity">
    <text evidence="1 7">Belongs to the glycosyl hydrolase 26 family.</text>
</comment>
<proteinExistence type="inferred from homology"/>
<evidence type="ECO:0000256" key="4">
    <source>
        <dbReference type="PIRSR" id="PIRSR018168-1"/>
    </source>
</evidence>
<evidence type="ECO:0000256" key="2">
    <source>
        <dbReference type="ARBA" id="ARBA00022801"/>
    </source>
</evidence>
<dbReference type="PANTHER" id="PTHR40079:SF4">
    <property type="entry name" value="GH26 DOMAIN-CONTAINING PROTEIN-RELATED"/>
    <property type="match status" value="1"/>
</dbReference>
<dbReference type="InterPro" id="IPR016714">
    <property type="entry name" value="MANB/E"/>
</dbReference>
<feature type="active site" description="Proton donor" evidence="4 7">
    <location>
        <position position="184"/>
    </location>
</feature>
<dbReference type="AlphaFoldDB" id="A0A1H4FS26"/>
<dbReference type="PIRSF" id="PIRSF018168">
    <property type="entry name" value="Mannan-1_4-beta-mannosidase"/>
    <property type="match status" value="1"/>
</dbReference>
<dbReference type="InterPro" id="IPR022790">
    <property type="entry name" value="GH26_dom"/>
</dbReference>
<keyword evidence="2 7" id="KW-0378">Hydrolase</keyword>